<sequence>MEEYATFTFPEISYLKKTIMKTLMLSKHRPDFIIVETKNVGDKELLILTGYKRHRNNKIEVIFKQSKEIAVKKGYKVTGDE</sequence>
<evidence type="ECO:0000313" key="4">
    <source>
        <dbReference type="Proteomes" id="UP000250136"/>
    </source>
</evidence>
<evidence type="ECO:0000313" key="3">
    <source>
        <dbReference type="Proteomes" id="UP000051862"/>
    </source>
</evidence>
<dbReference type="KEGG" id="ttd:A3L14_02905"/>
<proteinExistence type="predicted"/>
<reference evidence="2 3" key="1">
    <citation type="submission" date="2015-08" db="EMBL/GenBank/DDBJ databases">
        <title>Thermococcus thioreducens DSM 14981 genome sequencing.</title>
        <authorList>
            <person name="Hong S.-J."/>
            <person name="Kim M.-C."/>
            <person name="Shin J.-H."/>
        </authorList>
    </citation>
    <scope>NUCLEOTIDE SEQUENCE [LARGE SCALE GENOMIC DNA]</scope>
    <source>
        <strain evidence="2 3">DSM 14981</strain>
    </source>
</reference>
<dbReference type="Proteomes" id="UP000250136">
    <property type="component" value="Chromosome"/>
</dbReference>
<dbReference type="GeneID" id="33333337"/>
<dbReference type="EMBL" id="CP015105">
    <property type="protein sequence ID" value="ASJ11898.1"/>
    <property type="molecule type" value="Genomic_DNA"/>
</dbReference>
<protein>
    <submittedName>
        <fullName evidence="2">Uncharacterized protein</fullName>
    </submittedName>
</protein>
<evidence type="ECO:0000313" key="1">
    <source>
        <dbReference type="EMBL" id="ASJ11898.1"/>
    </source>
</evidence>
<keyword evidence="4" id="KW-1185">Reference proteome</keyword>
<dbReference type="RefSeq" id="WP_055430096.1">
    <property type="nucleotide sequence ID" value="NZ_CP015105.1"/>
</dbReference>
<dbReference type="Proteomes" id="UP000051862">
    <property type="component" value="Unassembled WGS sequence"/>
</dbReference>
<gene>
    <name evidence="1" type="ORF">A3L14_02905</name>
    <name evidence="2" type="ORF">AMR53_09865</name>
</gene>
<reference evidence="1 4" key="2">
    <citation type="submission" date="2016-04" db="EMBL/GenBank/DDBJ databases">
        <title>Complete genome sequence of Thermococcus thioreducens type strain OGL-20P.</title>
        <authorList>
            <person name="Oger P.M."/>
        </authorList>
    </citation>
    <scope>NUCLEOTIDE SEQUENCE [LARGE SCALE GENOMIC DNA]</scope>
    <source>
        <strain evidence="1 4">OGL-20P</strain>
    </source>
</reference>
<dbReference type="EMBL" id="LIXN01000018">
    <property type="protein sequence ID" value="KQH81691.1"/>
    <property type="molecule type" value="Genomic_DNA"/>
</dbReference>
<organism evidence="2 3">
    <name type="scientific">Thermococcus thioreducens</name>
    <dbReference type="NCBI Taxonomy" id="277988"/>
    <lineage>
        <taxon>Archaea</taxon>
        <taxon>Methanobacteriati</taxon>
        <taxon>Methanobacteriota</taxon>
        <taxon>Thermococci</taxon>
        <taxon>Thermococcales</taxon>
        <taxon>Thermococcaceae</taxon>
        <taxon>Thermococcus</taxon>
    </lineage>
</organism>
<accession>A0A0Q2S2G6</accession>
<dbReference type="PATRIC" id="fig|277988.4.peg.2077"/>
<evidence type="ECO:0000313" key="2">
    <source>
        <dbReference type="EMBL" id="KQH81691.1"/>
    </source>
</evidence>
<dbReference type="AlphaFoldDB" id="A0A0Q2S2G6"/>
<name>A0A0Q2S2G6_9EURY</name>